<name>A0ABV3RUF2_9RHOB</name>
<dbReference type="EMBL" id="JBFNXX010000305">
    <property type="protein sequence ID" value="MEW9922630.1"/>
    <property type="molecule type" value="Genomic_DNA"/>
</dbReference>
<dbReference type="Gene3D" id="3.30.390.10">
    <property type="entry name" value="Enolase-like, N-terminal domain"/>
    <property type="match status" value="1"/>
</dbReference>
<keyword evidence="3" id="KW-1185">Reference proteome</keyword>
<reference evidence="2 3" key="1">
    <citation type="submission" date="2024-07" db="EMBL/GenBank/DDBJ databases">
        <title>Marimonas sp.nov., isolated from tidal-flat sediment.</title>
        <authorList>
            <person name="Jayan J.N."/>
            <person name="Lee S.S."/>
        </authorList>
    </citation>
    <scope>NUCLEOTIDE SEQUENCE [LARGE SCALE GENOMIC DNA]</scope>
    <source>
        <strain evidence="2 3">MJW-29</strain>
    </source>
</reference>
<feature type="non-terminal residue" evidence="2">
    <location>
        <position position="1"/>
    </location>
</feature>
<dbReference type="InterPro" id="IPR013341">
    <property type="entry name" value="Mandelate_racemase_N_dom"/>
</dbReference>
<gene>
    <name evidence="2" type="ORF">AB2B41_23855</name>
</gene>
<proteinExistence type="predicted"/>
<sequence>EGGATAGGARVPDARYDATRESVTAQIEGGPEGVSREGLYDLRPAGAARNAVDSALWDLEAKRSGKRVWDLAGRPE</sequence>
<protein>
    <submittedName>
        <fullName evidence="2">Dipeptide epimerase</fullName>
    </submittedName>
</protein>
<dbReference type="Pfam" id="PF02746">
    <property type="entry name" value="MR_MLE_N"/>
    <property type="match status" value="1"/>
</dbReference>
<dbReference type="Proteomes" id="UP001556098">
    <property type="component" value="Unassembled WGS sequence"/>
</dbReference>
<dbReference type="InterPro" id="IPR029017">
    <property type="entry name" value="Enolase-like_N"/>
</dbReference>
<feature type="domain" description="Mandelate racemase/muconate lactonizing enzyme N-terminal" evidence="1">
    <location>
        <begin position="38"/>
        <end position="73"/>
    </location>
</feature>
<accession>A0ABV3RUF2</accession>
<evidence type="ECO:0000313" key="2">
    <source>
        <dbReference type="EMBL" id="MEW9922630.1"/>
    </source>
</evidence>
<dbReference type="SUPFAM" id="SSF54826">
    <property type="entry name" value="Enolase N-terminal domain-like"/>
    <property type="match status" value="1"/>
</dbReference>
<feature type="non-terminal residue" evidence="2">
    <location>
        <position position="76"/>
    </location>
</feature>
<comment type="caution">
    <text evidence="2">The sequence shown here is derived from an EMBL/GenBank/DDBJ whole genome shotgun (WGS) entry which is preliminary data.</text>
</comment>
<evidence type="ECO:0000259" key="1">
    <source>
        <dbReference type="Pfam" id="PF02746"/>
    </source>
</evidence>
<organism evidence="2 3">
    <name type="scientific">Sulfitobacter sediminis</name>
    <dbReference type="NCBI Taxonomy" id="3234186"/>
    <lineage>
        <taxon>Bacteria</taxon>
        <taxon>Pseudomonadati</taxon>
        <taxon>Pseudomonadota</taxon>
        <taxon>Alphaproteobacteria</taxon>
        <taxon>Rhodobacterales</taxon>
        <taxon>Roseobacteraceae</taxon>
        <taxon>Sulfitobacter</taxon>
    </lineage>
</organism>
<evidence type="ECO:0000313" key="3">
    <source>
        <dbReference type="Proteomes" id="UP001556098"/>
    </source>
</evidence>